<evidence type="ECO:0000313" key="1">
    <source>
        <dbReference type="EMBL" id="PWQ97214.1"/>
    </source>
</evidence>
<gene>
    <name evidence="1" type="ORF">DKW60_10815</name>
</gene>
<dbReference type="OrthoDB" id="5526542at2"/>
<proteinExistence type="predicted"/>
<evidence type="ECO:0008006" key="3">
    <source>
        <dbReference type="Google" id="ProtNLM"/>
    </source>
</evidence>
<evidence type="ECO:0000313" key="2">
    <source>
        <dbReference type="Proteomes" id="UP000245539"/>
    </source>
</evidence>
<reference evidence="1 2" key="1">
    <citation type="submission" date="2018-05" db="EMBL/GenBank/DDBJ databases">
        <title>Leucothrix arctica sp. nov., isolated from Arctic seawater.</title>
        <authorList>
            <person name="Choi A."/>
            <person name="Baek K."/>
        </authorList>
    </citation>
    <scope>NUCLEOTIDE SEQUENCE [LARGE SCALE GENOMIC DNA]</scope>
    <source>
        <strain evidence="1 2">JCM 18388</strain>
    </source>
</reference>
<dbReference type="InterPro" id="IPR009282">
    <property type="entry name" value="DUF937"/>
</dbReference>
<sequence length="192" mass="19965">MTSKEKGKGERTLNITDLLLGSQSSDAVGALAKQFGISESQARDAVSSLAPSLSRGMQHRTKESAGLDSLINALGKGNHARYIDDPGVLGRQETIDDGNSILGHVFGSKDVSRNVAKHAAQETGLGSTLLKKMLPVVATMVMGTLGKKILGGGTAAPARQQSSGILGTLLDSDRDGSIMDDVLGMAFKAAFR</sequence>
<dbReference type="EMBL" id="QGKM01000027">
    <property type="protein sequence ID" value="PWQ97214.1"/>
    <property type="molecule type" value="Genomic_DNA"/>
</dbReference>
<organism evidence="1 2">
    <name type="scientific">Leucothrix pacifica</name>
    <dbReference type="NCBI Taxonomy" id="1247513"/>
    <lineage>
        <taxon>Bacteria</taxon>
        <taxon>Pseudomonadati</taxon>
        <taxon>Pseudomonadota</taxon>
        <taxon>Gammaproteobacteria</taxon>
        <taxon>Thiotrichales</taxon>
        <taxon>Thiotrichaceae</taxon>
        <taxon>Leucothrix</taxon>
    </lineage>
</organism>
<dbReference type="Pfam" id="PF06078">
    <property type="entry name" value="DUF937"/>
    <property type="match status" value="1"/>
</dbReference>
<protein>
    <recommendedName>
        <fullName evidence="3">DUF937 domain-containing protein</fullName>
    </recommendedName>
</protein>
<comment type="caution">
    <text evidence="1">The sequence shown here is derived from an EMBL/GenBank/DDBJ whole genome shotgun (WGS) entry which is preliminary data.</text>
</comment>
<dbReference type="Proteomes" id="UP000245539">
    <property type="component" value="Unassembled WGS sequence"/>
</dbReference>
<name>A0A317CEY8_9GAMM</name>
<keyword evidence="2" id="KW-1185">Reference proteome</keyword>
<dbReference type="AlphaFoldDB" id="A0A317CEY8"/>
<accession>A0A317CEY8</accession>